<dbReference type="InterPro" id="IPR036390">
    <property type="entry name" value="WH_DNA-bd_sf"/>
</dbReference>
<keyword evidence="3" id="KW-1185">Reference proteome</keyword>
<organism evidence="2 3">
    <name type="scientific">Lentibacillus amyloliquefaciens</name>
    <dbReference type="NCBI Taxonomy" id="1472767"/>
    <lineage>
        <taxon>Bacteria</taxon>
        <taxon>Bacillati</taxon>
        <taxon>Bacillota</taxon>
        <taxon>Bacilli</taxon>
        <taxon>Bacillales</taxon>
        <taxon>Bacillaceae</taxon>
        <taxon>Lentibacillus</taxon>
    </lineage>
</organism>
<evidence type="ECO:0000313" key="3">
    <source>
        <dbReference type="Proteomes" id="UP000050331"/>
    </source>
</evidence>
<dbReference type="PANTHER" id="PTHR33169:SF25">
    <property type="entry name" value="DNA-BINDING PROTEIN YIZB-RELATED"/>
    <property type="match status" value="1"/>
</dbReference>
<evidence type="ECO:0000259" key="1">
    <source>
        <dbReference type="Pfam" id="PF03551"/>
    </source>
</evidence>
<dbReference type="InterPro" id="IPR052509">
    <property type="entry name" value="Metal_resp_DNA-bind_regulator"/>
</dbReference>
<dbReference type="InterPro" id="IPR036388">
    <property type="entry name" value="WH-like_DNA-bd_sf"/>
</dbReference>
<dbReference type="Gene3D" id="1.10.10.10">
    <property type="entry name" value="Winged helix-like DNA-binding domain superfamily/Winged helix DNA-binding domain"/>
    <property type="match status" value="1"/>
</dbReference>
<dbReference type="STRING" id="1472767.AOX59_07950"/>
<proteinExistence type="predicted"/>
<dbReference type="InterPro" id="IPR005149">
    <property type="entry name" value="Tscrpt_reg_PadR_N"/>
</dbReference>
<dbReference type="PANTHER" id="PTHR33169">
    <property type="entry name" value="PADR-FAMILY TRANSCRIPTIONAL REGULATOR"/>
    <property type="match status" value="1"/>
</dbReference>
<dbReference type="OrthoDB" id="9791785at2"/>
<sequence length="110" mass="12507">MSLRSQLLKGILEGCILAIISRKTVYGYELSVKLQDYGLTVSEGSIYPVLLRLQKEKLIRGEMKKSPSGPNRKYYFLTGEGAKALEEFKGNWKEIKTPVDRLMEEEAYDG</sequence>
<dbReference type="RefSeq" id="WP_068444312.1">
    <property type="nucleotide sequence ID" value="NZ_CP013862.1"/>
</dbReference>
<dbReference type="Pfam" id="PF03551">
    <property type="entry name" value="PadR"/>
    <property type="match status" value="1"/>
</dbReference>
<accession>A0A0U4F706</accession>
<reference evidence="2 3" key="1">
    <citation type="submission" date="2016-01" db="EMBL/GenBank/DDBJ databases">
        <title>Complete genome sequence of strain Lentibacillus amyloliquefaciens LAM0015T isolated from saline sediment.</title>
        <authorList>
            <person name="Wang J.-L."/>
            <person name="He M.-X."/>
        </authorList>
    </citation>
    <scope>NUCLEOTIDE SEQUENCE [LARGE SCALE GENOMIC DNA]</scope>
    <source>
        <strain evidence="2 3">LAM0015</strain>
    </source>
</reference>
<dbReference type="AlphaFoldDB" id="A0A0U4F706"/>
<gene>
    <name evidence="2" type="ORF">AOX59_07950</name>
</gene>
<dbReference type="EMBL" id="CP013862">
    <property type="protein sequence ID" value="ALX48547.1"/>
    <property type="molecule type" value="Genomic_DNA"/>
</dbReference>
<name>A0A0U4F706_9BACI</name>
<dbReference type="SUPFAM" id="SSF46785">
    <property type="entry name" value="Winged helix' DNA-binding domain"/>
    <property type="match status" value="1"/>
</dbReference>
<dbReference type="Proteomes" id="UP000050331">
    <property type="component" value="Chromosome"/>
</dbReference>
<protein>
    <submittedName>
        <fullName evidence="2">PadR family transcriptional regulator</fullName>
    </submittedName>
</protein>
<feature type="domain" description="Transcription regulator PadR N-terminal" evidence="1">
    <location>
        <begin position="16"/>
        <end position="87"/>
    </location>
</feature>
<evidence type="ECO:0000313" key="2">
    <source>
        <dbReference type="EMBL" id="ALX48547.1"/>
    </source>
</evidence>
<dbReference type="KEGG" id="lao:AOX59_07950"/>